<organism evidence="2 3">
    <name type="scientific">Sphaerosporella brunnea</name>
    <dbReference type="NCBI Taxonomy" id="1250544"/>
    <lineage>
        <taxon>Eukaryota</taxon>
        <taxon>Fungi</taxon>
        <taxon>Dikarya</taxon>
        <taxon>Ascomycota</taxon>
        <taxon>Pezizomycotina</taxon>
        <taxon>Pezizomycetes</taxon>
        <taxon>Pezizales</taxon>
        <taxon>Pyronemataceae</taxon>
        <taxon>Sphaerosporella</taxon>
    </lineage>
</organism>
<gene>
    <name evidence="2" type="ORF">FN846DRAFT_917120</name>
</gene>
<dbReference type="Proteomes" id="UP000326924">
    <property type="component" value="Unassembled WGS sequence"/>
</dbReference>
<dbReference type="AlphaFoldDB" id="A0A5J5F507"/>
<keyword evidence="3" id="KW-1185">Reference proteome</keyword>
<dbReference type="SUPFAM" id="SSF63825">
    <property type="entry name" value="YWTD domain"/>
    <property type="match status" value="1"/>
</dbReference>
<feature type="signal peptide" evidence="1">
    <location>
        <begin position="1"/>
        <end position="23"/>
    </location>
</feature>
<proteinExistence type="predicted"/>
<evidence type="ECO:0008006" key="4">
    <source>
        <dbReference type="Google" id="ProtNLM"/>
    </source>
</evidence>
<sequence>MHFQNTLTTALLFLASMGSRTFAAPHHKHRHTPKAVYFMTNTSPNNAIIPIPVSSNGTLHAPGPAVLTGGHGSRGVVAATNRTAGPDALFSQGAIRVVDNYLFAVNAGSNTLSLFQIDPSNPTHLTLLGAPVSTYGEFPVSVAYSRSLRLACVANAGRANSVACFEVSADGVLKNVGVKGLGLAQTTPPRGPPSTVSDILFVGEEGDQRLVVTIKGVRTGAMRSFPCARGNCDLERETATAPMGAGALFGISPIRSDTIVVADPSVGAATIRFQQGPMSTISTTITNITGQVATCWSAYSSDTRTVFVTDAAVNRIVEINYSGKVGTIVELKNGNAGNTDVVAADGGWLYALSARIGGAAVVVVDVETMREVQTLRVPEAGVESMGMQVWPAQSVGF</sequence>
<name>A0A5J5F507_9PEZI</name>
<evidence type="ECO:0000313" key="2">
    <source>
        <dbReference type="EMBL" id="KAA8911386.1"/>
    </source>
</evidence>
<feature type="chain" id="PRO_5023838071" description="Lactonase, 7-bladed beta-propeller-domain-containing protein" evidence="1">
    <location>
        <begin position="24"/>
        <end position="397"/>
    </location>
</feature>
<dbReference type="OrthoDB" id="10006285at2759"/>
<protein>
    <recommendedName>
        <fullName evidence="4">Lactonase, 7-bladed beta-propeller-domain-containing protein</fullName>
    </recommendedName>
</protein>
<dbReference type="InParanoid" id="A0A5J5F507"/>
<dbReference type="InterPro" id="IPR015943">
    <property type="entry name" value="WD40/YVTN_repeat-like_dom_sf"/>
</dbReference>
<evidence type="ECO:0000313" key="3">
    <source>
        <dbReference type="Proteomes" id="UP000326924"/>
    </source>
</evidence>
<evidence type="ECO:0000256" key="1">
    <source>
        <dbReference type="SAM" id="SignalP"/>
    </source>
</evidence>
<reference evidence="2 3" key="1">
    <citation type="submission" date="2019-09" db="EMBL/GenBank/DDBJ databases">
        <title>Draft genome of the ectomycorrhizal ascomycete Sphaerosporella brunnea.</title>
        <authorList>
            <consortium name="DOE Joint Genome Institute"/>
            <person name="Benucci G.M."/>
            <person name="Marozzi G."/>
            <person name="Antonielli L."/>
            <person name="Sanchez S."/>
            <person name="Marco P."/>
            <person name="Wang X."/>
            <person name="Falini L.B."/>
            <person name="Barry K."/>
            <person name="Haridas S."/>
            <person name="Lipzen A."/>
            <person name="Labutti K."/>
            <person name="Grigoriev I.V."/>
            <person name="Murat C."/>
            <person name="Martin F."/>
            <person name="Albertini E."/>
            <person name="Donnini D."/>
            <person name="Bonito G."/>
        </authorList>
    </citation>
    <scope>NUCLEOTIDE SEQUENCE [LARGE SCALE GENOMIC DNA]</scope>
    <source>
        <strain evidence="2 3">Sb_GMNB300</strain>
    </source>
</reference>
<accession>A0A5J5F507</accession>
<keyword evidence="1" id="KW-0732">Signal</keyword>
<comment type="caution">
    <text evidence="2">The sequence shown here is derived from an EMBL/GenBank/DDBJ whole genome shotgun (WGS) entry which is preliminary data.</text>
</comment>
<dbReference type="Gene3D" id="2.130.10.10">
    <property type="entry name" value="YVTN repeat-like/Quinoprotein amine dehydrogenase"/>
    <property type="match status" value="1"/>
</dbReference>
<dbReference type="EMBL" id="VXIS01000036">
    <property type="protein sequence ID" value="KAA8911386.1"/>
    <property type="molecule type" value="Genomic_DNA"/>
</dbReference>